<keyword evidence="2" id="KW-1185">Reference proteome</keyword>
<comment type="caution">
    <text evidence="1">The sequence shown here is derived from an EMBL/GenBank/DDBJ whole genome shotgun (WGS) entry which is preliminary data.</text>
</comment>
<sequence>MEVELPGMAVASGSWWGQEPAMGLPGAAWLGPIRPARVRRRPLPAGWLQSFHLPAEGAAWSLPLCMVSLVRVQERHWEGLSKKWSPSRGYGGAKLISCPGRHFVLIG</sequence>
<accession>A0ACB8GDM8</accession>
<dbReference type="Proteomes" id="UP000827872">
    <property type="component" value="Linkage Group LG01"/>
</dbReference>
<name>A0ACB8GDM8_9SAUR</name>
<evidence type="ECO:0000313" key="2">
    <source>
        <dbReference type="Proteomes" id="UP000827872"/>
    </source>
</evidence>
<gene>
    <name evidence="1" type="ORF">K3G42_030711</name>
</gene>
<dbReference type="EMBL" id="CM037614">
    <property type="protein sequence ID" value="KAH8017562.1"/>
    <property type="molecule type" value="Genomic_DNA"/>
</dbReference>
<organism evidence="1 2">
    <name type="scientific">Sphaerodactylus townsendi</name>
    <dbReference type="NCBI Taxonomy" id="933632"/>
    <lineage>
        <taxon>Eukaryota</taxon>
        <taxon>Metazoa</taxon>
        <taxon>Chordata</taxon>
        <taxon>Craniata</taxon>
        <taxon>Vertebrata</taxon>
        <taxon>Euteleostomi</taxon>
        <taxon>Lepidosauria</taxon>
        <taxon>Squamata</taxon>
        <taxon>Bifurcata</taxon>
        <taxon>Gekkota</taxon>
        <taxon>Sphaerodactylidae</taxon>
        <taxon>Sphaerodactylus</taxon>
    </lineage>
</organism>
<proteinExistence type="predicted"/>
<protein>
    <submittedName>
        <fullName evidence="1">Uncharacterized protein</fullName>
    </submittedName>
</protein>
<evidence type="ECO:0000313" key="1">
    <source>
        <dbReference type="EMBL" id="KAH8017562.1"/>
    </source>
</evidence>
<reference evidence="1" key="1">
    <citation type="submission" date="2021-08" db="EMBL/GenBank/DDBJ databases">
        <title>The first chromosome-level gecko genome reveals the dynamic sex chromosomes of Neotropical dwarf geckos (Sphaerodactylidae: Sphaerodactylus).</title>
        <authorList>
            <person name="Pinto B.J."/>
            <person name="Keating S.E."/>
            <person name="Gamble T."/>
        </authorList>
    </citation>
    <scope>NUCLEOTIDE SEQUENCE</scope>
    <source>
        <strain evidence="1">TG3544</strain>
    </source>
</reference>